<reference evidence="2" key="1">
    <citation type="submission" date="2014-09" db="EMBL/GenBank/DDBJ databases">
        <authorList>
            <person name="Magalhaes I.L.F."/>
            <person name="Oliveira U."/>
            <person name="Santos F.R."/>
            <person name="Vidigal T.H.D.A."/>
            <person name="Brescovit A.D."/>
            <person name="Santos A.J."/>
        </authorList>
    </citation>
    <scope>NUCLEOTIDE SEQUENCE</scope>
    <source>
        <tissue evidence="2">Shoot tissue taken approximately 20 cm above the soil surface</tissue>
    </source>
</reference>
<sequence length="89" mass="9382">MDNGPGLFRPSRSWPMVPIYTESVGAAPALLCSGRHLLILPRLPPPPLSSSPPPPVLQPVAAASLRPASHHHAASASTTEPLNSARRRP</sequence>
<feature type="compositionally biased region" description="Low complexity" evidence="1">
    <location>
        <begin position="58"/>
        <end position="67"/>
    </location>
</feature>
<protein>
    <submittedName>
        <fullName evidence="2">Uncharacterized protein</fullName>
    </submittedName>
</protein>
<reference evidence="2" key="2">
    <citation type="journal article" date="2015" name="Data Brief">
        <title>Shoot transcriptome of the giant reed, Arundo donax.</title>
        <authorList>
            <person name="Barrero R.A."/>
            <person name="Guerrero F.D."/>
            <person name="Moolhuijzen P."/>
            <person name="Goolsby J.A."/>
            <person name="Tidwell J."/>
            <person name="Bellgard S.E."/>
            <person name="Bellgard M.I."/>
        </authorList>
    </citation>
    <scope>NUCLEOTIDE SEQUENCE</scope>
    <source>
        <tissue evidence="2">Shoot tissue taken approximately 20 cm above the soil surface</tissue>
    </source>
</reference>
<feature type="region of interest" description="Disordered" evidence="1">
    <location>
        <begin position="42"/>
        <end position="89"/>
    </location>
</feature>
<organism evidence="2">
    <name type="scientific">Arundo donax</name>
    <name type="common">Giant reed</name>
    <name type="synonym">Donax arundinaceus</name>
    <dbReference type="NCBI Taxonomy" id="35708"/>
    <lineage>
        <taxon>Eukaryota</taxon>
        <taxon>Viridiplantae</taxon>
        <taxon>Streptophyta</taxon>
        <taxon>Embryophyta</taxon>
        <taxon>Tracheophyta</taxon>
        <taxon>Spermatophyta</taxon>
        <taxon>Magnoliopsida</taxon>
        <taxon>Liliopsida</taxon>
        <taxon>Poales</taxon>
        <taxon>Poaceae</taxon>
        <taxon>PACMAD clade</taxon>
        <taxon>Arundinoideae</taxon>
        <taxon>Arundineae</taxon>
        <taxon>Arundo</taxon>
    </lineage>
</organism>
<accession>A0A0A9DTF0</accession>
<feature type="compositionally biased region" description="Pro residues" evidence="1">
    <location>
        <begin position="42"/>
        <end position="57"/>
    </location>
</feature>
<dbReference type="EMBL" id="GBRH01206041">
    <property type="protein sequence ID" value="JAD91854.1"/>
    <property type="molecule type" value="Transcribed_RNA"/>
</dbReference>
<evidence type="ECO:0000313" key="2">
    <source>
        <dbReference type="EMBL" id="JAD91854.1"/>
    </source>
</evidence>
<dbReference type="AlphaFoldDB" id="A0A0A9DTF0"/>
<name>A0A0A9DTF0_ARUDO</name>
<proteinExistence type="predicted"/>
<evidence type="ECO:0000256" key="1">
    <source>
        <dbReference type="SAM" id="MobiDB-lite"/>
    </source>
</evidence>